<organism evidence="3 4">
    <name type="scientific">Klebsormidium nitens</name>
    <name type="common">Green alga</name>
    <name type="synonym">Ulothrix nitens</name>
    <dbReference type="NCBI Taxonomy" id="105231"/>
    <lineage>
        <taxon>Eukaryota</taxon>
        <taxon>Viridiplantae</taxon>
        <taxon>Streptophyta</taxon>
        <taxon>Klebsormidiophyceae</taxon>
        <taxon>Klebsormidiales</taxon>
        <taxon>Klebsormidiaceae</taxon>
        <taxon>Klebsormidium</taxon>
    </lineage>
</organism>
<dbReference type="Proteomes" id="UP000054558">
    <property type="component" value="Unassembled WGS sequence"/>
</dbReference>
<evidence type="ECO:0000256" key="1">
    <source>
        <dbReference type="SAM" id="Coils"/>
    </source>
</evidence>
<keyword evidence="2" id="KW-0472">Membrane</keyword>
<protein>
    <submittedName>
        <fullName evidence="3">Uncharacterized protein</fullName>
    </submittedName>
</protein>
<keyword evidence="2" id="KW-1133">Transmembrane helix</keyword>
<gene>
    <name evidence="3" type="ORF">KFL_000760070</name>
</gene>
<evidence type="ECO:0000313" key="3">
    <source>
        <dbReference type="EMBL" id="GAQ81278.1"/>
    </source>
</evidence>
<dbReference type="AlphaFoldDB" id="A0A1Y1HZJ4"/>
<evidence type="ECO:0000313" key="4">
    <source>
        <dbReference type="Proteomes" id="UP000054558"/>
    </source>
</evidence>
<keyword evidence="1" id="KW-0175">Coiled coil</keyword>
<proteinExistence type="predicted"/>
<name>A0A1Y1HZJ4_KLENI</name>
<keyword evidence="4" id="KW-1185">Reference proteome</keyword>
<dbReference type="EMBL" id="DF237025">
    <property type="protein sequence ID" value="GAQ81278.1"/>
    <property type="molecule type" value="Genomic_DNA"/>
</dbReference>
<reference evidence="3 4" key="1">
    <citation type="journal article" date="2014" name="Nat. Commun.">
        <title>Klebsormidium flaccidum genome reveals primary factors for plant terrestrial adaptation.</title>
        <authorList>
            <person name="Hori K."/>
            <person name="Maruyama F."/>
            <person name="Fujisawa T."/>
            <person name="Togashi T."/>
            <person name="Yamamoto N."/>
            <person name="Seo M."/>
            <person name="Sato S."/>
            <person name="Yamada T."/>
            <person name="Mori H."/>
            <person name="Tajima N."/>
            <person name="Moriyama T."/>
            <person name="Ikeuchi M."/>
            <person name="Watanabe M."/>
            <person name="Wada H."/>
            <person name="Kobayashi K."/>
            <person name="Saito M."/>
            <person name="Masuda T."/>
            <person name="Sasaki-Sekimoto Y."/>
            <person name="Mashiguchi K."/>
            <person name="Awai K."/>
            <person name="Shimojima M."/>
            <person name="Masuda S."/>
            <person name="Iwai M."/>
            <person name="Nobusawa T."/>
            <person name="Narise T."/>
            <person name="Kondo S."/>
            <person name="Saito H."/>
            <person name="Sato R."/>
            <person name="Murakawa M."/>
            <person name="Ihara Y."/>
            <person name="Oshima-Yamada Y."/>
            <person name="Ohtaka K."/>
            <person name="Satoh M."/>
            <person name="Sonobe K."/>
            <person name="Ishii M."/>
            <person name="Ohtani R."/>
            <person name="Kanamori-Sato M."/>
            <person name="Honoki R."/>
            <person name="Miyazaki D."/>
            <person name="Mochizuki H."/>
            <person name="Umetsu J."/>
            <person name="Higashi K."/>
            <person name="Shibata D."/>
            <person name="Kamiya Y."/>
            <person name="Sato N."/>
            <person name="Nakamura Y."/>
            <person name="Tabata S."/>
            <person name="Ida S."/>
            <person name="Kurokawa K."/>
            <person name="Ohta H."/>
        </authorList>
    </citation>
    <scope>NUCLEOTIDE SEQUENCE [LARGE SCALE GENOMIC DNA]</scope>
    <source>
        <strain evidence="3 4">NIES-2285</strain>
    </source>
</reference>
<sequence length="79" mass="8742">MDPNFAFGAAYGIFLAIAVMSVARFLDERISVEQAVTKRLKTTQEQMERLEKAIMDTKLSLARVEGKVDGKLSLLPVPS</sequence>
<feature type="transmembrane region" description="Helical" evidence="2">
    <location>
        <begin position="6"/>
        <end position="26"/>
    </location>
</feature>
<keyword evidence="2" id="KW-0812">Transmembrane</keyword>
<accession>A0A1Y1HZJ4</accession>
<evidence type="ECO:0000256" key="2">
    <source>
        <dbReference type="SAM" id="Phobius"/>
    </source>
</evidence>
<feature type="coiled-coil region" evidence="1">
    <location>
        <begin position="33"/>
        <end position="67"/>
    </location>
</feature>